<name>A0A0L0D3X5_THETB</name>
<keyword evidence="8" id="KW-0407">Ion channel</keyword>
<dbReference type="Pfam" id="PF00027">
    <property type="entry name" value="cNMP_binding"/>
    <property type="match status" value="1"/>
</dbReference>
<evidence type="ECO:0000313" key="11">
    <source>
        <dbReference type="EMBL" id="KNC46786.1"/>
    </source>
</evidence>
<organism evidence="11 12">
    <name type="scientific">Thecamonas trahens ATCC 50062</name>
    <dbReference type="NCBI Taxonomy" id="461836"/>
    <lineage>
        <taxon>Eukaryota</taxon>
        <taxon>Apusozoa</taxon>
        <taxon>Apusomonadida</taxon>
        <taxon>Apusomonadidae</taxon>
        <taxon>Thecamonas</taxon>
    </lineage>
</organism>
<keyword evidence="4" id="KW-1133">Transmembrane helix</keyword>
<dbReference type="InterPro" id="IPR018488">
    <property type="entry name" value="cNMP-bd_CS"/>
</dbReference>
<evidence type="ECO:0000256" key="2">
    <source>
        <dbReference type="ARBA" id="ARBA00022448"/>
    </source>
</evidence>
<dbReference type="eggNOG" id="KOG0500">
    <property type="taxonomic scope" value="Eukaryota"/>
</dbReference>
<gene>
    <name evidence="11" type="ORF">AMSG_11759</name>
</gene>
<evidence type="ECO:0000256" key="5">
    <source>
        <dbReference type="ARBA" id="ARBA00023065"/>
    </source>
</evidence>
<dbReference type="Proteomes" id="UP000054408">
    <property type="component" value="Unassembled WGS sequence"/>
</dbReference>
<dbReference type="InterPro" id="IPR050866">
    <property type="entry name" value="CNG_cation_channel"/>
</dbReference>
<protein>
    <recommendedName>
        <fullName evidence="10">Cyclic nucleotide-binding domain-containing protein</fullName>
    </recommendedName>
</protein>
<comment type="subcellular location">
    <subcellularLocation>
        <location evidence="1">Membrane</location>
        <topology evidence="1">Multi-pass membrane protein</topology>
    </subcellularLocation>
</comment>
<feature type="region of interest" description="Disordered" evidence="9">
    <location>
        <begin position="359"/>
        <end position="383"/>
    </location>
</feature>
<dbReference type="SMART" id="SM00100">
    <property type="entry name" value="cNMP"/>
    <property type="match status" value="2"/>
</dbReference>
<evidence type="ECO:0000259" key="10">
    <source>
        <dbReference type="PROSITE" id="PS50042"/>
    </source>
</evidence>
<keyword evidence="6" id="KW-0472">Membrane</keyword>
<evidence type="ECO:0000256" key="4">
    <source>
        <dbReference type="ARBA" id="ARBA00022989"/>
    </source>
</evidence>
<dbReference type="PROSITE" id="PS00889">
    <property type="entry name" value="CNMP_BINDING_2"/>
    <property type="match status" value="1"/>
</dbReference>
<evidence type="ECO:0000256" key="1">
    <source>
        <dbReference type="ARBA" id="ARBA00004141"/>
    </source>
</evidence>
<dbReference type="GO" id="GO:0016020">
    <property type="term" value="C:membrane"/>
    <property type="evidence" value="ECO:0007669"/>
    <property type="project" value="UniProtKB-SubCell"/>
</dbReference>
<keyword evidence="5" id="KW-0406">Ion transport</keyword>
<dbReference type="EMBL" id="GL349444">
    <property type="protein sequence ID" value="KNC46786.1"/>
    <property type="molecule type" value="Genomic_DNA"/>
</dbReference>
<dbReference type="Gene3D" id="2.60.120.10">
    <property type="entry name" value="Jelly Rolls"/>
    <property type="match status" value="2"/>
</dbReference>
<reference evidence="11 12" key="1">
    <citation type="submission" date="2010-05" db="EMBL/GenBank/DDBJ databases">
        <title>The Genome Sequence of Thecamonas trahens ATCC 50062.</title>
        <authorList>
            <consortium name="The Broad Institute Genome Sequencing Platform"/>
            <person name="Russ C."/>
            <person name="Cuomo C."/>
            <person name="Shea T."/>
            <person name="Young S.K."/>
            <person name="Zeng Q."/>
            <person name="Koehrsen M."/>
            <person name="Haas B."/>
            <person name="Borodovsky M."/>
            <person name="Guigo R."/>
            <person name="Alvarado L."/>
            <person name="Berlin A."/>
            <person name="Bochicchio J."/>
            <person name="Borenstein D."/>
            <person name="Chapman S."/>
            <person name="Chen Z."/>
            <person name="Freedman E."/>
            <person name="Gellesch M."/>
            <person name="Goldberg J."/>
            <person name="Griggs A."/>
            <person name="Gujja S."/>
            <person name="Heilman E."/>
            <person name="Heiman D."/>
            <person name="Hepburn T."/>
            <person name="Howarth C."/>
            <person name="Jen D."/>
            <person name="Larson L."/>
            <person name="Mehta T."/>
            <person name="Park D."/>
            <person name="Pearson M."/>
            <person name="Roberts A."/>
            <person name="Saif S."/>
            <person name="Shenoy N."/>
            <person name="Sisk P."/>
            <person name="Stolte C."/>
            <person name="Sykes S."/>
            <person name="Thomson T."/>
            <person name="Walk T."/>
            <person name="White J."/>
            <person name="Yandava C."/>
            <person name="Burger G."/>
            <person name="Gray M.W."/>
            <person name="Holland P.W.H."/>
            <person name="King N."/>
            <person name="Lang F.B.F."/>
            <person name="Roger A.J."/>
            <person name="Ruiz-Trillo I."/>
            <person name="Lander E."/>
            <person name="Nusbaum C."/>
        </authorList>
    </citation>
    <scope>NUCLEOTIDE SEQUENCE [LARGE SCALE GENOMIC DNA]</scope>
    <source>
        <strain evidence="11 12">ATCC 50062</strain>
    </source>
</reference>
<feature type="domain" description="Cyclic nucleotide-binding" evidence="10">
    <location>
        <begin position="25"/>
        <end position="124"/>
    </location>
</feature>
<evidence type="ECO:0000256" key="6">
    <source>
        <dbReference type="ARBA" id="ARBA00023136"/>
    </source>
</evidence>
<proteinExistence type="predicted"/>
<dbReference type="InterPro" id="IPR014710">
    <property type="entry name" value="RmlC-like_jellyroll"/>
</dbReference>
<dbReference type="GO" id="GO:0044877">
    <property type="term" value="F:protein-containing complex binding"/>
    <property type="evidence" value="ECO:0007669"/>
    <property type="project" value="TreeGrafter"/>
</dbReference>
<dbReference type="OrthoDB" id="421226at2759"/>
<evidence type="ECO:0000256" key="8">
    <source>
        <dbReference type="ARBA" id="ARBA00023303"/>
    </source>
</evidence>
<dbReference type="InterPro" id="IPR018490">
    <property type="entry name" value="cNMP-bd_dom_sf"/>
</dbReference>
<dbReference type="CDD" id="cd00038">
    <property type="entry name" value="CAP_ED"/>
    <property type="match status" value="1"/>
</dbReference>
<sequence length="383" mass="41617">MELPVTLRTNVAMFMNRELFSRVPLFQNASPGFVESLAPYLKPQIFSPGDVVIKEGSTGAEMFFISRGTAKVIEKGEVVNTLHQGAYFGEMSLLVPDSARTATVQTVSYCDLFVLSKADLATVLKLFPAEEAKMMKRAKRLKWRADLRKVLAGLPMLAGSSEKFLIQLRDAFELRVFRSTETVFTTDAPVDALFFVAQGWIQLMSADGRLGPQITTSGLIGGISPYARWSGDGRAGAHTVVLALSAEAHAQFSADHPNQASELTQLARKFVYSSEDHDAGSGGDRVRASDNDQAQLERVVPLLGDMAELMTGDNVRFMASLRHDSLQLERLSSEQLLLASEALSRLGFVITTELFARRSSRAKSGPAKMPPRLGAQSAAGGLG</sequence>
<dbReference type="InterPro" id="IPR000595">
    <property type="entry name" value="cNMP-bd_dom"/>
</dbReference>
<evidence type="ECO:0000256" key="7">
    <source>
        <dbReference type="ARBA" id="ARBA00023286"/>
    </source>
</evidence>
<dbReference type="PROSITE" id="PS50042">
    <property type="entry name" value="CNMP_BINDING_3"/>
    <property type="match status" value="1"/>
</dbReference>
<keyword evidence="7" id="KW-1071">Ligand-gated ion channel</keyword>
<dbReference type="SUPFAM" id="SSF51206">
    <property type="entry name" value="cAMP-binding domain-like"/>
    <property type="match status" value="2"/>
</dbReference>
<evidence type="ECO:0000256" key="3">
    <source>
        <dbReference type="ARBA" id="ARBA00022692"/>
    </source>
</evidence>
<dbReference type="RefSeq" id="XP_013760257.1">
    <property type="nucleotide sequence ID" value="XM_013904803.1"/>
</dbReference>
<evidence type="ECO:0000313" key="12">
    <source>
        <dbReference type="Proteomes" id="UP000054408"/>
    </source>
</evidence>
<dbReference type="AlphaFoldDB" id="A0A0L0D3X5"/>
<evidence type="ECO:0000256" key="9">
    <source>
        <dbReference type="SAM" id="MobiDB-lite"/>
    </source>
</evidence>
<keyword evidence="2" id="KW-0813">Transport</keyword>
<dbReference type="GO" id="GO:0005221">
    <property type="term" value="F:intracellularly cyclic nucleotide-activated monoatomic cation channel activity"/>
    <property type="evidence" value="ECO:0007669"/>
    <property type="project" value="InterPro"/>
</dbReference>
<dbReference type="PANTHER" id="PTHR45638:SF11">
    <property type="entry name" value="CYCLIC NUCLEOTIDE-GATED CATION CHANNEL SUBUNIT A"/>
    <property type="match status" value="1"/>
</dbReference>
<accession>A0A0L0D3X5</accession>
<dbReference type="PANTHER" id="PTHR45638">
    <property type="entry name" value="CYCLIC NUCLEOTIDE-GATED CATION CHANNEL SUBUNIT A"/>
    <property type="match status" value="1"/>
</dbReference>
<keyword evidence="12" id="KW-1185">Reference proteome</keyword>
<keyword evidence="3" id="KW-0812">Transmembrane</keyword>
<dbReference type="GeneID" id="25569674"/>